<organism evidence="2 3">
    <name type="scientific">Ignelater luminosus</name>
    <name type="common">Cucubano</name>
    <name type="synonym">Pyrophorus luminosus</name>
    <dbReference type="NCBI Taxonomy" id="2038154"/>
    <lineage>
        <taxon>Eukaryota</taxon>
        <taxon>Metazoa</taxon>
        <taxon>Ecdysozoa</taxon>
        <taxon>Arthropoda</taxon>
        <taxon>Hexapoda</taxon>
        <taxon>Insecta</taxon>
        <taxon>Pterygota</taxon>
        <taxon>Neoptera</taxon>
        <taxon>Endopterygota</taxon>
        <taxon>Coleoptera</taxon>
        <taxon>Polyphaga</taxon>
        <taxon>Elateriformia</taxon>
        <taxon>Elateroidea</taxon>
        <taxon>Elateridae</taxon>
        <taxon>Agrypninae</taxon>
        <taxon>Pyrophorini</taxon>
        <taxon>Ignelater</taxon>
    </lineage>
</organism>
<reference evidence="2" key="1">
    <citation type="submission" date="2019-08" db="EMBL/GenBank/DDBJ databases">
        <title>The genome of the North American firefly Photinus pyralis.</title>
        <authorList>
            <consortium name="Photinus pyralis genome working group"/>
            <person name="Fallon T.R."/>
            <person name="Sander Lower S.E."/>
            <person name="Weng J.-K."/>
        </authorList>
    </citation>
    <scope>NUCLEOTIDE SEQUENCE</scope>
    <source>
        <strain evidence="2">TRF0915ILg1</strain>
        <tissue evidence="2">Whole body</tissue>
    </source>
</reference>
<dbReference type="PANTHER" id="PTHR28348">
    <property type="entry name" value="UPF0193 PROTEIN EVG1"/>
    <property type="match status" value="1"/>
</dbReference>
<sequence>MEWPSERVAPGGIFQPAKVNYSPETRDFLKELINESKLTIQQRQKVNYSLRSGEPLPPLHNNNKKSGNSSRYPTVTVRPGTSKKRSQYTIIKSGAYEREKFVPQHPKVDREKAKKHLQDYMAFGKDVAPTPRRMRRTKPKKEELEPQENRFDQLLREIKEREEWYKHMVELGEGPKYKIIIDQQIQAKLREMERLKSERSNASTSRDKI</sequence>
<dbReference type="PANTHER" id="PTHR28348:SF1">
    <property type="entry name" value="UPF0193 PROTEIN EVG1"/>
    <property type="match status" value="1"/>
</dbReference>
<dbReference type="Pfam" id="PF05250">
    <property type="entry name" value="UPF0193"/>
    <property type="match status" value="1"/>
</dbReference>
<evidence type="ECO:0000313" key="3">
    <source>
        <dbReference type="Proteomes" id="UP000801492"/>
    </source>
</evidence>
<feature type="region of interest" description="Disordered" evidence="1">
    <location>
        <begin position="44"/>
        <end position="85"/>
    </location>
</feature>
<gene>
    <name evidence="2" type="ORF">ILUMI_08062</name>
</gene>
<dbReference type="OrthoDB" id="10262032at2759"/>
<accession>A0A8K0DC42</accession>
<name>A0A8K0DC42_IGNLU</name>
<keyword evidence="3" id="KW-1185">Reference proteome</keyword>
<evidence type="ECO:0000313" key="2">
    <source>
        <dbReference type="EMBL" id="KAF2898120.1"/>
    </source>
</evidence>
<feature type="compositionally biased region" description="Basic and acidic residues" evidence="1">
    <location>
        <begin position="140"/>
        <end position="149"/>
    </location>
</feature>
<evidence type="ECO:0000256" key="1">
    <source>
        <dbReference type="SAM" id="MobiDB-lite"/>
    </source>
</evidence>
<dbReference type="EMBL" id="VTPC01003693">
    <property type="protein sequence ID" value="KAF2898120.1"/>
    <property type="molecule type" value="Genomic_DNA"/>
</dbReference>
<dbReference type="InterPro" id="IPR007914">
    <property type="entry name" value="UPF0193"/>
</dbReference>
<feature type="region of interest" description="Disordered" evidence="1">
    <location>
        <begin position="121"/>
        <end position="149"/>
    </location>
</feature>
<dbReference type="AlphaFoldDB" id="A0A8K0DC42"/>
<dbReference type="Proteomes" id="UP000801492">
    <property type="component" value="Unassembled WGS sequence"/>
</dbReference>
<comment type="caution">
    <text evidence="2">The sequence shown here is derived from an EMBL/GenBank/DDBJ whole genome shotgun (WGS) entry which is preliminary data.</text>
</comment>
<protein>
    <submittedName>
        <fullName evidence="2">Uncharacterized protein</fullName>
    </submittedName>
</protein>
<feature type="compositionally biased region" description="Polar residues" evidence="1">
    <location>
        <begin position="60"/>
        <end position="73"/>
    </location>
</feature>
<proteinExistence type="predicted"/>